<keyword evidence="2" id="KW-1185">Reference proteome</keyword>
<dbReference type="EMBL" id="JADOES010000004">
    <property type="protein sequence ID" value="MBT9314370.1"/>
    <property type="molecule type" value="Genomic_DNA"/>
</dbReference>
<evidence type="ECO:0000313" key="1">
    <source>
        <dbReference type="EMBL" id="MBT9314370.1"/>
    </source>
</evidence>
<accession>A0A947DBY6</accession>
<evidence type="ECO:0000313" key="2">
    <source>
        <dbReference type="Proteomes" id="UP000717364"/>
    </source>
</evidence>
<name>A0A947DBY6_9CYAN</name>
<dbReference type="Proteomes" id="UP000717364">
    <property type="component" value="Unassembled WGS sequence"/>
</dbReference>
<sequence>MSAVAITHPGQGGLKEAINHHHTAMTTSQSPILAGTGQDIGIASIQQ</sequence>
<dbReference type="RefSeq" id="WP_215607442.1">
    <property type="nucleotide sequence ID" value="NZ_JADOES010000004.1"/>
</dbReference>
<reference evidence="1" key="1">
    <citation type="submission" date="2020-11" db="EMBL/GenBank/DDBJ databases">
        <authorList>
            <person name="Konstantinou D."/>
            <person name="Gkelis S."/>
            <person name="Popin R."/>
            <person name="Fewer D."/>
            <person name="Sivonen K."/>
        </authorList>
    </citation>
    <scope>NUCLEOTIDE SEQUENCE</scope>
    <source>
        <strain evidence="1">TAU-MAC 1115</strain>
    </source>
</reference>
<comment type="caution">
    <text evidence="1">The sequence shown here is derived from an EMBL/GenBank/DDBJ whole genome shotgun (WGS) entry which is preliminary data.</text>
</comment>
<proteinExistence type="predicted"/>
<organism evidence="1 2">
    <name type="scientific">Leptothoe spongobia TAU-MAC 1115</name>
    <dbReference type="NCBI Taxonomy" id="1967444"/>
    <lineage>
        <taxon>Bacteria</taxon>
        <taxon>Bacillati</taxon>
        <taxon>Cyanobacteriota</taxon>
        <taxon>Cyanophyceae</taxon>
        <taxon>Nodosilineales</taxon>
        <taxon>Cymatolegaceae</taxon>
        <taxon>Leptothoe</taxon>
        <taxon>Leptothoe spongobia</taxon>
    </lineage>
</organism>
<reference evidence="1" key="2">
    <citation type="journal article" date="2021" name="Mar. Drugs">
        <title>Genome Reduction and Secondary Metabolism of the Marine Sponge-Associated Cyanobacterium Leptothoe.</title>
        <authorList>
            <person name="Konstantinou D."/>
            <person name="Popin R.V."/>
            <person name="Fewer D.P."/>
            <person name="Sivonen K."/>
            <person name="Gkelis S."/>
        </authorList>
    </citation>
    <scope>NUCLEOTIDE SEQUENCE</scope>
    <source>
        <strain evidence="1">TAU-MAC 1115</strain>
    </source>
</reference>
<gene>
    <name evidence="1" type="ORF">IXB50_02920</name>
</gene>
<protein>
    <submittedName>
        <fullName evidence="1">Uncharacterized protein</fullName>
    </submittedName>
</protein>
<dbReference type="AlphaFoldDB" id="A0A947DBY6"/>